<dbReference type="Pfam" id="PF04851">
    <property type="entry name" value="ResIII"/>
    <property type="match status" value="1"/>
</dbReference>
<dbReference type="PROSITE" id="PS51192">
    <property type="entry name" value="HELICASE_ATP_BIND_1"/>
    <property type="match status" value="1"/>
</dbReference>
<feature type="region of interest" description="Disordered" evidence="15">
    <location>
        <begin position="544"/>
        <end position="589"/>
    </location>
</feature>
<dbReference type="CDD" id="cd18789">
    <property type="entry name" value="SF2_C_XPB"/>
    <property type="match status" value="1"/>
</dbReference>
<dbReference type="GO" id="GO:0005525">
    <property type="term" value="F:GTP binding"/>
    <property type="evidence" value="ECO:0007669"/>
    <property type="project" value="InterPro"/>
</dbReference>
<keyword evidence="4" id="KW-0227">DNA damage</keyword>
<dbReference type="NCBIfam" id="TIGR00231">
    <property type="entry name" value="small_GTP"/>
    <property type="match status" value="1"/>
</dbReference>
<dbReference type="SMART" id="SM00487">
    <property type="entry name" value="DEXDc"/>
    <property type="match status" value="1"/>
</dbReference>
<keyword evidence="10" id="KW-0413">Isomerase</keyword>
<comment type="catalytic activity">
    <reaction evidence="14">
        <text>ATP + H2O = ADP + phosphate + H(+)</text>
        <dbReference type="Rhea" id="RHEA:13065"/>
        <dbReference type="ChEBI" id="CHEBI:15377"/>
        <dbReference type="ChEBI" id="CHEBI:15378"/>
        <dbReference type="ChEBI" id="CHEBI:30616"/>
        <dbReference type="ChEBI" id="CHEBI:43474"/>
        <dbReference type="ChEBI" id="CHEBI:456216"/>
        <dbReference type="EC" id="5.6.2.4"/>
    </reaction>
</comment>
<accession>V5EIX6</accession>
<dbReference type="InterPro" id="IPR032438">
    <property type="entry name" value="ERCC3_RAD25_C"/>
</dbReference>
<feature type="domain" description="Helicase C-terminal" evidence="17">
    <location>
        <begin position="889"/>
        <end position="1041"/>
    </location>
</feature>
<dbReference type="HOGENOM" id="CLU_008213_0_0_1"/>
<dbReference type="EC" id="5.6.2.4" evidence="13"/>
<keyword evidence="11" id="KW-0539">Nucleus</keyword>
<dbReference type="GO" id="GO:0003924">
    <property type="term" value="F:GTPase activity"/>
    <property type="evidence" value="ECO:0007669"/>
    <property type="project" value="InterPro"/>
</dbReference>
<evidence type="ECO:0000256" key="5">
    <source>
        <dbReference type="ARBA" id="ARBA00022801"/>
    </source>
</evidence>
<dbReference type="GO" id="GO:0005675">
    <property type="term" value="C:transcription factor TFIIH holo complex"/>
    <property type="evidence" value="ECO:0007669"/>
    <property type="project" value="TreeGrafter"/>
</dbReference>
<feature type="compositionally biased region" description="Polar residues" evidence="15">
    <location>
        <begin position="250"/>
        <end position="263"/>
    </location>
</feature>
<evidence type="ECO:0000256" key="10">
    <source>
        <dbReference type="ARBA" id="ARBA00023235"/>
    </source>
</evidence>
<evidence type="ECO:0000256" key="8">
    <source>
        <dbReference type="ARBA" id="ARBA00023125"/>
    </source>
</evidence>
<keyword evidence="9" id="KW-0234">DNA repair</keyword>
<dbReference type="GO" id="GO:0003677">
    <property type="term" value="F:DNA binding"/>
    <property type="evidence" value="ECO:0007669"/>
    <property type="project" value="UniProtKB-KW"/>
</dbReference>
<evidence type="ECO:0000256" key="6">
    <source>
        <dbReference type="ARBA" id="ARBA00022806"/>
    </source>
</evidence>
<sequence>MTLCGLLPGPSAGSSSHQSGRLQRKVLVLGDGASGKTSLLFVLIRHNFPDHYEPTVFENYTHLMHSSKAEVELTLWDTAGQEEFDKLRSLSYADTDVVLLCFDVANSVSLENVESRVSVPPLSTLTRSITDTACWLGLCGVLQQWIPEIRQHTPQAPIVLIALKCDLRDSSSSEKTLGYSAGVEVAKRIKASRYLECSAKKNRGVEEAFAEVANIAVASRAKRRRLVQPGMAGNDSGQGSRPRLTVKLRPNSNAASTGSNTPTSAAASRAQSSRNTPAYGRDDDGEDDEEQAYALDDGLVSDDSGDDHGSSRRAGKAAASKKGKKNADADPVQAIARQHPLSGAAPRFNGPAMDEDDEQARYESGELRFHTRDFTKMPLKLDHSSRPLWISPDDGHIILEGFSPLAEQAQDFLIAIAEPVSRPAYIHEYKLTPYSLYAAVSVGLQPNDIIEVLNRLSKVPVPDAVLDFIREYTASFGKIKLVLKQNKYFVESAHPEILQTLLQDSIIGAARVREDPNAVSSGRMEVLGKTQAPTRGDLVIPGTESAARKARQAAAANGQTPGPSNTGRLANGAGATGPQPESAEAARREDEADLFSAIIGVDEADELDEDDTVHSFEIAEEYIEQVKKRCNEIGFPMLEEYDFRNDQLNADLEIDLKPITHIRPYQEKSLAKMFGNGRARSGIIVLPCGAGKTLVGITAACTIKKSCLVLCTSSVSVMQWRQQFLQWSNIQDNQISVFTADQKEKFSGASGIVVSTYSMVANTGKRSHTSQKMMNFLESREWGFILLDEVHVVPASMFRRVLTKIKAHSKLGLTATLVREDEKIDELNFLVGPKLYEANWMDLAAKGHIATVQCAEVWCPMTPEFYREYLREKSRKKMLLYCMNPNKFQACQFLIDYHENRGDKIIVFSDNVFALEAYAFKLKKPFIHGGTAHLERMRILQNFQHNPLVNTIFLSKVGDTSIDLPEATCLIQISSHFGSRRQEAQRLGRILRAKRRNDEGFNAFFYSLVSKDTAEMFYSTKRQQFLIDQGYAFRVITHLVGMENMPGLVYKSQAEQIELLQSVLIANESDADLGSDLAGTEFGGGARRTGGSSSAGALNGSTVAKAARTTGSLNALSGAQHMSYIERNRSVNKSLNKEGGRHKMFQKRADKAKRKDREE</sequence>
<comment type="catalytic activity">
    <reaction evidence="12">
        <text>Couples ATP hydrolysis with the unwinding of duplex DNA by translocating in the 3'-5' direction.</text>
        <dbReference type="EC" id="5.6.2.4"/>
    </reaction>
</comment>
<evidence type="ECO:0000256" key="11">
    <source>
        <dbReference type="ARBA" id="ARBA00023242"/>
    </source>
</evidence>
<reference evidence="19" key="1">
    <citation type="journal article" date="2013" name="Genome Announc.">
        <title>Draft genome sequence of Pseudozyma brasiliensis sp. nov. strain GHG001, a high producer of endo-1,4-xylanase isolated from an insect pest of sugarcane.</title>
        <authorList>
            <person name="Oliveira J.V.D.C."/>
            <person name="dos Santos R.A.C."/>
            <person name="Borges T.A."/>
            <person name="Riano-Pachon D.M."/>
            <person name="Goldman G.H."/>
        </authorList>
    </citation>
    <scope>NUCLEOTIDE SEQUENCE [LARGE SCALE GENOMIC DNA]</scope>
    <source>
        <strain evidence="19">GHG001</strain>
    </source>
</reference>
<dbReference type="PRINTS" id="PR00851">
    <property type="entry name" value="XRODRMPGMNTB"/>
</dbReference>
<dbReference type="OMA" id="RCQEIDY"/>
<keyword evidence="3" id="KW-0547">Nucleotide-binding</keyword>
<evidence type="ECO:0000259" key="16">
    <source>
        <dbReference type="PROSITE" id="PS51192"/>
    </source>
</evidence>
<dbReference type="InterPro" id="IPR027417">
    <property type="entry name" value="P-loop_NTPase"/>
</dbReference>
<name>V5EIX6_KALBG</name>
<evidence type="ECO:0000256" key="12">
    <source>
        <dbReference type="ARBA" id="ARBA00034617"/>
    </source>
</evidence>
<protein>
    <recommendedName>
        <fullName evidence="13">DNA 3'-5' helicase</fullName>
        <ecNumber evidence="13">5.6.2.4</ecNumber>
    </recommendedName>
</protein>
<comment type="similarity">
    <text evidence="2">Belongs to the helicase family. RAD25/XPB subfamily.</text>
</comment>
<feature type="region of interest" description="Disordered" evidence="15">
    <location>
        <begin position="226"/>
        <end position="361"/>
    </location>
</feature>
<dbReference type="Proteomes" id="UP000019377">
    <property type="component" value="Unassembled WGS sequence"/>
</dbReference>
<dbReference type="Pfam" id="PF13625">
    <property type="entry name" value="Helicase_C_3"/>
    <property type="match status" value="1"/>
</dbReference>
<dbReference type="PANTHER" id="PTHR11274">
    <property type="entry name" value="RAD25/XP-B DNA REPAIR HELICASE"/>
    <property type="match status" value="1"/>
</dbReference>
<dbReference type="InterPro" id="IPR014001">
    <property type="entry name" value="Helicase_ATP-bd"/>
</dbReference>
<dbReference type="AlphaFoldDB" id="V5EIX6"/>
<evidence type="ECO:0000256" key="14">
    <source>
        <dbReference type="ARBA" id="ARBA00048988"/>
    </source>
</evidence>
<dbReference type="GeneID" id="27422442"/>
<evidence type="ECO:0000256" key="9">
    <source>
        <dbReference type="ARBA" id="ARBA00023204"/>
    </source>
</evidence>
<dbReference type="GO" id="GO:0097550">
    <property type="term" value="C:transcription preinitiation complex"/>
    <property type="evidence" value="ECO:0007669"/>
    <property type="project" value="TreeGrafter"/>
</dbReference>
<gene>
    <name evidence="18" type="ORF">PSEUBRA_SCAF9g01421</name>
</gene>
<evidence type="ECO:0000256" key="15">
    <source>
        <dbReference type="SAM" id="MobiDB-lite"/>
    </source>
</evidence>
<keyword evidence="5" id="KW-0378">Hydrolase</keyword>
<evidence type="ECO:0000259" key="17">
    <source>
        <dbReference type="PROSITE" id="PS51194"/>
    </source>
</evidence>
<dbReference type="STRING" id="1365824.V5EIX6"/>
<dbReference type="CDD" id="cd18029">
    <property type="entry name" value="DEXHc_XPB"/>
    <property type="match status" value="1"/>
</dbReference>
<feature type="compositionally biased region" description="Low complexity" evidence="15">
    <location>
        <begin position="264"/>
        <end position="274"/>
    </location>
</feature>
<evidence type="ECO:0000256" key="3">
    <source>
        <dbReference type="ARBA" id="ARBA00022741"/>
    </source>
</evidence>
<dbReference type="SMART" id="SM00174">
    <property type="entry name" value="RHO"/>
    <property type="match status" value="1"/>
</dbReference>
<evidence type="ECO:0000313" key="18">
    <source>
        <dbReference type="EMBL" id="EST04650.1"/>
    </source>
</evidence>
<evidence type="ECO:0000313" key="19">
    <source>
        <dbReference type="Proteomes" id="UP000019377"/>
    </source>
</evidence>
<dbReference type="Pfam" id="PF00071">
    <property type="entry name" value="Ras"/>
    <property type="match status" value="2"/>
</dbReference>
<dbReference type="PROSITE" id="PS51421">
    <property type="entry name" value="RAS"/>
    <property type="match status" value="1"/>
</dbReference>
<dbReference type="eggNOG" id="KOG0393">
    <property type="taxonomic scope" value="Eukaryota"/>
</dbReference>
<dbReference type="Gene3D" id="3.40.50.300">
    <property type="entry name" value="P-loop containing nucleotide triphosphate hydrolases"/>
    <property type="match status" value="3"/>
</dbReference>
<dbReference type="PROSITE" id="PS51420">
    <property type="entry name" value="RHO"/>
    <property type="match status" value="1"/>
</dbReference>
<dbReference type="GO" id="GO:0006289">
    <property type="term" value="P:nucleotide-excision repair"/>
    <property type="evidence" value="ECO:0007669"/>
    <property type="project" value="InterPro"/>
</dbReference>
<dbReference type="InterPro" id="IPR001161">
    <property type="entry name" value="XPB/Ssl2"/>
</dbReference>
<dbReference type="GO" id="GO:0043138">
    <property type="term" value="F:3'-5' DNA helicase activity"/>
    <property type="evidence" value="ECO:0007669"/>
    <property type="project" value="UniProtKB-EC"/>
</dbReference>
<dbReference type="SMART" id="SM00175">
    <property type="entry name" value="RAB"/>
    <property type="match status" value="1"/>
</dbReference>
<dbReference type="GO" id="GO:0000112">
    <property type="term" value="C:nucleotide-excision repair factor 3 complex"/>
    <property type="evidence" value="ECO:0007669"/>
    <property type="project" value="TreeGrafter"/>
</dbReference>
<dbReference type="FunFam" id="3.40.50.300:FF:000077">
    <property type="entry name" value="Probable DNA repair helicase RAD25"/>
    <property type="match status" value="1"/>
</dbReference>
<dbReference type="InterPro" id="IPR050615">
    <property type="entry name" value="ATP-dep_DNA_Helicase"/>
</dbReference>
<dbReference type="GO" id="GO:0005524">
    <property type="term" value="F:ATP binding"/>
    <property type="evidence" value="ECO:0007669"/>
    <property type="project" value="UniProtKB-KW"/>
</dbReference>
<feature type="region of interest" description="Disordered" evidence="15">
    <location>
        <begin position="1133"/>
        <end position="1159"/>
    </location>
</feature>
<keyword evidence="19" id="KW-1185">Reference proteome</keyword>
<evidence type="ECO:0000256" key="1">
    <source>
        <dbReference type="ARBA" id="ARBA00004123"/>
    </source>
</evidence>
<organism evidence="18 19">
    <name type="scientific">Kalmanozyma brasiliensis (strain GHG001)</name>
    <name type="common">Yeast</name>
    <name type="synonym">Pseudozyma brasiliensis</name>
    <dbReference type="NCBI Taxonomy" id="1365824"/>
    <lineage>
        <taxon>Eukaryota</taxon>
        <taxon>Fungi</taxon>
        <taxon>Dikarya</taxon>
        <taxon>Basidiomycota</taxon>
        <taxon>Ustilaginomycotina</taxon>
        <taxon>Ustilaginomycetes</taxon>
        <taxon>Ustilaginales</taxon>
        <taxon>Ustilaginaceae</taxon>
        <taxon>Kalmanozyma</taxon>
    </lineage>
</organism>
<evidence type="ECO:0000256" key="2">
    <source>
        <dbReference type="ARBA" id="ARBA00006637"/>
    </source>
</evidence>
<proteinExistence type="inferred from homology"/>
<dbReference type="InterPro" id="IPR001650">
    <property type="entry name" value="Helicase_C-like"/>
</dbReference>
<keyword evidence="7" id="KW-0067">ATP-binding</keyword>
<dbReference type="PROSITE" id="PS51419">
    <property type="entry name" value="RAB"/>
    <property type="match status" value="1"/>
</dbReference>
<dbReference type="PANTHER" id="PTHR11274:SF0">
    <property type="entry name" value="GENERAL TRANSCRIPTION AND DNA REPAIR FACTOR IIH HELICASE SUBUNIT XPB"/>
    <property type="match status" value="1"/>
</dbReference>
<dbReference type="InterPro" id="IPR006935">
    <property type="entry name" value="Helicase/UvrB_N"/>
</dbReference>
<dbReference type="EMBL" id="KI545895">
    <property type="protein sequence ID" value="EST04650.1"/>
    <property type="molecule type" value="Genomic_DNA"/>
</dbReference>
<dbReference type="SMART" id="SM00490">
    <property type="entry name" value="HELICc"/>
    <property type="match status" value="1"/>
</dbReference>
<dbReference type="InterPro" id="IPR032830">
    <property type="entry name" value="XPB/Ssl2_N"/>
</dbReference>
<dbReference type="PROSITE" id="PS51194">
    <property type="entry name" value="HELICASE_CTER"/>
    <property type="match status" value="1"/>
</dbReference>
<dbReference type="Pfam" id="PF16203">
    <property type="entry name" value="ERCC3_RAD25_C"/>
    <property type="match status" value="1"/>
</dbReference>
<dbReference type="FunFam" id="3.40.50.300:FF:000117">
    <property type="entry name" value="Putative DNA repair helicase rad25"/>
    <property type="match status" value="1"/>
</dbReference>
<feature type="compositionally biased region" description="Basic residues" evidence="15">
    <location>
        <begin position="311"/>
        <end position="324"/>
    </location>
</feature>
<dbReference type="SMART" id="SM00173">
    <property type="entry name" value="RAS"/>
    <property type="match status" value="1"/>
</dbReference>
<dbReference type="OrthoDB" id="10262986at2759"/>
<dbReference type="eggNOG" id="KOG1123">
    <property type="taxonomic scope" value="Eukaryota"/>
</dbReference>
<dbReference type="SUPFAM" id="SSF52540">
    <property type="entry name" value="P-loop containing nucleoside triphosphate hydrolases"/>
    <property type="match status" value="3"/>
</dbReference>
<dbReference type="NCBIfam" id="TIGR00603">
    <property type="entry name" value="rad25"/>
    <property type="match status" value="1"/>
</dbReference>
<keyword evidence="6" id="KW-0347">Helicase</keyword>
<evidence type="ECO:0000256" key="13">
    <source>
        <dbReference type="ARBA" id="ARBA00034808"/>
    </source>
</evidence>
<dbReference type="InterPro" id="IPR001806">
    <property type="entry name" value="Small_GTPase"/>
</dbReference>
<evidence type="ECO:0000256" key="4">
    <source>
        <dbReference type="ARBA" id="ARBA00022763"/>
    </source>
</evidence>
<feature type="domain" description="Helicase ATP-binding" evidence="16">
    <location>
        <begin position="673"/>
        <end position="835"/>
    </location>
</feature>
<dbReference type="InterPro" id="IPR005225">
    <property type="entry name" value="Small_GTP-bd"/>
</dbReference>
<evidence type="ECO:0000256" key="7">
    <source>
        <dbReference type="ARBA" id="ARBA00022840"/>
    </source>
</evidence>
<keyword evidence="8" id="KW-0238">DNA-binding</keyword>
<dbReference type="GO" id="GO:0006367">
    <property type="term" value="P:transcription initiation at RNA polymerase II promoter"/>
    <property type="evidence" value="ECO:0007669"/>
    <property type="project" value="InterPro"/>
</dbReference>
<comment type="subcellular location">
    <subcellularLocation>
        <location evidence="1">Nucleus</location>
    </subcellularLocation>
</comment>
<feature type="compositionally biased region" description="Polar residues" evidence="15">
    <location>
        <begin position="557"/>
        <end position="568"/>
    </location>
</feature>